<feature type="transmembrane region" description="Helical" evidence="9">
    <location>
        <begin position="170"/>
        <end position="189"/>
    </location>
</feature>
<accession>A0ABW0GYF3</accession>
<keyword evidence="12" id="KW-1185">Reference proteome</keyword>
<comment type="caution">
    <text evidence="11">The sequence shown here is derived from an EMBL/GenBank/DDBJ whole genome shotgun (WGS) entry which is preliminary data.</text>
</comment>
<feature type="transmembrane region" description="Helical" evidence="9">
    <location>
        <begin position="353"/>
        <end position="371"/>
    </location>
</feature>
<feature type="transmembrane region" description="Helical" evidence="9">
    <location>
        <begin position="12"/>
        <end position="32"/>
    </location>
</feature>
<evidence type="ECO:0000259" key="10">
    <source>
        <dbReference type="PROSITE" id="PS50928"/>
    </source>
</evidence>
<keyword evidence="6" id="KW-0029">Amino-acid transport</keyword>
<evidence type="ECO:0000313" key="11">
    <source>
        <dbReference type="EMBL" id="MFC5386690.1"/>
    </source>
</evidence>
<dbReference type="EMBL" id="JBHSLL010000039">
    <property type="protein sequence ID" value="MFC5386690.1"/>
    <property type="molecule type" value="Genomic_DNA"/>
</dbReference>
<name>A0ABW0GYF3_9HYPH</name>
<evidence type="ECO:0000256" key="2">
    <source>
        <dbReference type="ARBA" id="ARBA00010072"/>
    </source>
</evidence>
<keyword evidence="3 9" id="KW-0813">Transport</keyword>
<feature type="transmembrane region" description="Helical" evidence="9">
    <location>
        <begin position="248"/>
        <end position="267"/>
    </location>
</feature>
<feature type="transmembrane region" description="Helical" evidence="9">
    <location>
        <begin position="317"/>
        <end position="341"/>
    </location>
</feature>
<evidence type="ECO:0000256" key="7">
    <source>
        <dbReference type="ARBA" id="ARBA00022989"/>
    </source>
</evidence>
<dbReference type="Pfam" id="PF00528">
    <property type="entry name" value="BPD_transp_1"/>
    <property type="match status" value="1"/>
</dbReference>
<evidence type="ECO:0000256" key="6">
    <source>
        <dbReference type="ARBA" id="ARBA00022970"/>
    </source>
</evidence>
<evidence type="ECO:0000256" key="9">
    <source>
        <dbReference type="RuleBase" id="RU363032"/>
    </source>
</evidence>
<keyword evidence="8 9" id="KW-0472">Membrane</keyword>
<dbReference type="InterPro" id="IPR043429">
    <property type="entry name" value="ArtM/GltK/GlnP/TcyL/YhdX-like"/>
</dbReference>
<dbReference type="SUPFAM" id="SSF161098">
    <property type="entry name" value="MetI-like"/>
    <property type="match status" value="1"/>
</dbReference>
<dbReference type="InterPro" id="IPR035906">
    <property type="entry name" value="MetI-like_sf"/>
</dbReference>
<dbReference type="Proteomes" id="UP001596016">
    <property type="component" value="Unassembled WGS sequence"/>
</dbReference>
<dbReference type="RefSeq" id="WP_378229916.1">
    <property type="nucleotide sequence ID" value="NZ_JBHSLL010000039.1"/>
</dbReference>
<proteinExistence type="inferred from homology"/>
<dbReference type="Gene3D" id="1.10.3720.10">
    <property type="entry name" value="MetI-like"/>
    <property type="match status" value="1"/>
</dbReference>
<feature type="domain" description="ABC transmembrane type-1" evidence="10">
    <location>
        <begin position="79"/>
        <end position="371"/>
    </location>
</feature>
<organism evidence="11 12">
    <name type="scientific">Aquamicrobium segne</name>
    <dbReference type="NCBI Taxonomy" id="469547"/>
    <lineage>
        <taxon>Bacteria</taxon>
        <taxon>Pseudomonadati</taxon>
        <taxon>Pseudomonadota</taxon>
        <taxon>Alphaproteobacteria</taxon>
        <taxon>Hyphomicrobiales</taxon>
        <taxon>Phyllobacteriaceae</taxon>
        <taxon>Aquamicrobium</taxon>
    </lineage>
</organism>
<gene>
    <name evidence="11" type="ORF">ACFPLB_12035</name>
</gene>
<feature type="transmembrane region" description="Helical" evidence="9">
    <location>
        <begin position="71"/>
        <end position="100"/>
    </location>
</feature>
<comment type="subcellular location">
    <subcellularLocation>
        <location evidence="1">Cell inner membrane</location>
        <topology evidence="1">Multi-pass membrane protein</topology>
    </subcellularLocation>
    <subcellularLocation>
        <location evidence="9">Cell membrane</location>
        <topology evidence="9">Multi-pass membrane protein</topology>
    </subcellularLocation>
</comment>
<evidence type="ECO:0000313" key="12">
    <source>
        <dbReference type="Proteomes" id="UP001596016"/>
    </source>
</evidence>
<feature type="transmembrane region" description="Helical" evidence="9">
    <location>
        <begin position="121"/>
        <end position="138"/>
    </location>
</feature>
<dbReference type="InterPro" id="IPR010065">
    <property type="entry name" value="AA_ABC_transptr_permease_3TM"/>
</dbReference>
<dbReference type="NCBIfam" id="TIGR01726">
    <property type="entry name" value="HEQRo_perm_3TM"/>
    <property type="match status" value="1"/>
</dbReference>
<dbReference type="PANTHER" id="PTHR30614">
    <property type="entry name" value="MEMBRANE COMPONENT OF AMINO ACID ABC TRANSPORTER"/>
    <property type="match status" value="1"/>
</dbReference>
<evidence type="ECO:0000256" key="5">
    <source>
        <dbReference type="ARBA" id="ARBA00022692"/>
    </source>
</evidence>
<reference evidence="12" key="1">
    <citation type="journal article" date="2019" name="Int. J. Syst. Evol. Microbiol.">
        <title>The Global Catalogue of Microorganisms (GCM) 10K type strain sequencing project: providing services to taxonomists for standard genome sequencing and annotation.</title>
        <authorList>
            <consortium name="The Broad Institute Genomics Platform"/>
            <consortium name="The Broad Institute Genome Sequencing Center for Infectious Disease"/>
            <person name="Wu L."/>
            <person name="Ma J."/>
        </authorList>
    </citation>
    <scope>NUCLEOTIDE SEQUENCE [LARGE SCALE GENOMIC DNA]</scope>
    <source>
        <strain evidence="12">CGMCC 4.1415</strain>
    </source>
</reference>
<protein>
    <submittedName>
        <fullName evidence="11">ABC transporter permease subunit</fullName>
    </submittedName>
</protein>
<dbReference type="PROSITE" id="PS50928">
    <property type="entry name" value="ABC_TM1"/>
    <property type="match status" value="1"/>
</dbReference>
<dbReference type="CDD" id="cd06261">
    <property type="entry name" value="TM_PBP2"/>
    <property type="match status" value="1"/>
</dbReference>
<dbReference type="PANTHER" id="PTHR30614:SF37">
    <property type="entry name" value="AMINO-ACID ABC TRANSPORTER PERMEASE PROTEIN YHDX-RELATED"/>
    <property type="match status" value="1"/>
</dbReference>
<keyword evidence="4" id="KW-1003">Cell membrane</keyword>
<evidence type="ECO:0000256" key="8">
    <source>
        <dbReference type="ARBA" id="ARBA00023136"/>
    </source>
</evidence>
<comment type="similarity">
    <text evidence="2">Belongs to the binding-protein-dependent transport system permease family. HisMQ subfamily.</text>
</comment>
<dbReference type="InterPro" id="IPR000515">
    <property type="entry name" value="MetI-like"/>
</dbReference>
<feature type="transmembrane region" description="Helical" evidence="9">
    <location>
        <begin position="210"/>
        <end position="228"/>
    </location>
</feature>
<sequence>MSALLRSQKVRNALLQALFVGVLAYIVIGGWMNAQQTMQQQRIVSGFGFLWKSTGWDVNFSLLPASPGDPYWWFFVIGIINTLFLGIIGLMLATLVGGAVGIARTSSNEMLQLLGRSYVDFFRNIPLILQVFFWYAFVTHLPAPRGAHDFWGLKLTSRGIYAPLPNVEGWYLALAAALALVALILPLYIGATQRISRPREERRPARIAAFLVPAAASVAVFLAGRISGEPLLSMPQLQGLNLRGGMRISPEFSALTIAMALYGGAYIGEIVRGGFKAVGRGQVEAAQSLGLTPWQAFSRIRLPLALRAMLPILANQYIWLIKATTLGITIGFTDFFMIVAITINQSGQTMEAIGILMVGFLIINLSLAALFNRFNKAIALKGNQLRS</sequence>
<evidence type="ECO:0000256" key="1">
    <source>
        <dbReference type="ARBA" id="ARBA00004429"/>
    </source>
</evidence>
<evidence type="ECO:0000256" key="3">
    <source>
        <dbReference type="ARBA" id="ARBA00022448"/>
    </source>
</evidence>
<evidence type="ECO:0000256" key="4">
    <source>
        <dbReference type="ARBA" id="ARBA00022475"/>
    </source>
</evidence>
<keyword evidence="7 9" id="KW-1133">Transmembrane helix</keyword>
<keyword evidence="5 9" id="KW-0812">Transmembrane</keyword>